<feature type="region of interest" description="Disordered" evidence="1">
    <location>
        <begin position="873"/>
        <end position="922"/>
    </location>
</feature>
<dbReference type="InterPro" id="IPR024554">
    <property type="entry name" value="LEC1-like_C"/>
</dbReference>
<dbReference type="Proteomes" id="UP001140453">
    <property type="component" value="Unassembled WGS sequence"/>
</dbReference>
<dbReference type="SMART" id="SM00312">
    <property type="entry name" value="PX"/>
    <property type="match status" value="1"/>
</dbReference>
<reference evidence="3" key="1">
    <citation type="submission" date="2022-10" db="EMBL/GenBank/DDBJ databases">
        <title>Tapping the CABI collections for fungal endophytes: first genome assemblies for Collariella, Neodidymelliopsis, Ascochyta clinopodiicola, Didymella pomorum, Didymosphaeria variabile, Neocosmospora piperis and Neocucurbitaria cava.</title>
        <authorList>
            <person name="Hill R."/>
        </authorList>
    </citation>
    <scope>NUCLEOTIDE SEQUENCE</scope>
    <source>
        <strain evidence="3">IMI 355082</strain>
    </source>
</reference>
<feature type="domain" description="PX" evidence="2">
    <location>
        <begin position="206"/>
        <end position="403"/>
    </location>
</feature>
<evidence type="ECO:0000259" key="2">
    <source>
        <dbReference type="PROSITE" id="PS50195"/>
    </source>
</evidence>
<accession>A0A9W8Z1H5</accession>
<dbReference type="Pfam" id="PF12825">
    <property type="entry name" value="DUF3818"/>
    <property type="match status" value="1"/>
</dbReference>
<dbReference type="GO" id="GO:0035091">
    <property type="term" value="F:phosphatidylinositol binding"/>
    <property type="evidence" value="ECO:0007669"/>
    <property type="project" value="InterPro"/>
</dbReference>
<dbReference type="Gene3D" id="3.30.1520.10">
    <property type="entry name" value="Phox-like domain"/>
    <property type="match status" value="1"/>
</dbReference>
<feature type="compositionally biased region" description="Acidic residues" evidence="1">
    <location>
        <begin position="873"/>
        <end position="894"/>
    </location>
</feature>
<dbReference type="CDD" id="cd06869">
    <property type="entry name" value="PX_UP2_fungi"/>
    <property type="match status" value="1"/>
</dbReference>
<feature type="compositionally biased region" description="Low complexity" evidence="1">
    <location>
        <begin position="328"/>
        <end position="339"/>
    </location>
</feature>
<proteinExistence type="predicted"/>
<dbReference type="InterPro" id="IPR036871">
    <property type="entry name" value="PX_dom_sf"/>
</dbReference>
<feature type="region of interest" description="Disordered" evidence="1">
    <location>
        <begin position="265"/>
        <end position="361"/>
    </location>
</feature>
<evidence type="ECO:0000256" key="1">
    <source>
        <dbReference type="SAM" id="MobiDB-lite"/>
    </source>
</evidence>
<dbReference type="EMBL" id="JAPEVB010000001">
    <property type="protein sequence ID" value="KAJ4397117.1"/>
    <property type="molecule type" value="Genomic_DNA"/>
</dbReference>
<evidence type="ECO:0000313" key="3">
    <source>
        <dbReference type="EMBL" id="KAJ4397117.1"/>
    </source>
</evidence>
<protein>
    <recommendedName>
        <fullName evidence="2">PX domain-containing protein</fullName>
    </recommendedName>
</protein>
<dbReference type="OrthoDB" id="71672at2759"/>
<dbReference type="PROSITE" id="PS50195">
    <property type="entry name" value="PX"/>
    <property type="match status" value="1"/>
</dbReference>
<dbReference type="Pfam" id="PF12828">
    <property type="entry name" value="PXB"/>
    <property type="match status" value="1"/>
</dbReference>
<sequence length="940" mass="106859">MASSTETSSANVPPAPGTSAELPVRTNSSKSSLPPPGQTLTGKQEHYLKRELISEQVGWEINELNSPTALRRFGAPFKSDLGEVTPYDSELPILRFIFVHHVREFPFLDKAREKEFWQDKLQVFLESFASKNISSSEDRLEETKRRKLARKSQKLVELMMVSGIPTSSGFEERIRFSEMEVVDRDAIDTGMLHSQPEGNYINGWDVNMAGVRVIKVKGNIRSHKHAEFILRVKKKGENEYYIGRRYGDFSRLLKQLRLELPGKVLTPLPKKNKSSSATAGLFSGGGGDGSDDDSVSSASTQRTGALTGGGDPAKLSIKDAFKHKRTGSAASSQRASPRPSMDDRPLSPYSPSPLSPRKRDDVVLYREEQRISLRAFLRSLLQNPQLAQTKVMEEFLTRDPIKLSDEDCVDIARRKAVDEKRVEEQQKFYEIARKRAAELDIYMEQFRQEIVNANGLTRLFQEIKEKETIQDLSIQYQKFAEWLRIEVAATIYHLFLAEDNSPELFAQAKRIHSLIPYTIIKNIIRVANPAAVMSSILDVFLAQPFGTKSLMQRIFSLALNDGIRSMQKAIDAVAAKIDDEVFVSKLTQYSEAEDHVKFAIREEALAEDVDLVVAILRSDAIQPGLSGEQIQRLYNAYVAFNSAIENVDDELKQGAQLFSYLKTLMKMQTRQRDKQMMLSLIEEKVTLQLFRDLFTIFYEPLVRVYKSANVYGSVTDFAVFMDDMIQVVEKCREQDASADPNQTVQAFIDLCQRHEHNFYKFVHEVHVHDNGLFTQLMEWIEHILEFLRKGPKNGALDINALFEGAVGAKVIEKDKAIKEINDLISWQEARKKWHQDKTRQKMAADGGQDGLIPGGMAFTSADFGLDQMDLEDMNYESGSDSEDEAEEDEELDPIEAERRRRAKRQDRLRRSAGEPVKPHVEEVHKLKDNFLVMLRQVLAE</sequence>
<feature type="compositionally biased region" description="Polar residues" evidence="1">
    <location>
        <begin position="25"/>
        <end position="42"/>
    </location>
</feature>
<dbReference type="InterPro" id="IPR001683">
    <property type="entry name" value="PX_dom"/>
</dbReference>
<dbReference type="AlphaFoldDB" id="A0A9W8Z1H5"/>
<dbReference type="SUPFAM" id="SSF64268">
    <property type="entry name" value="PX domain"/>
    <property type="match status" value="1"/>
</dbReference>
<name>A0A9W8Z1H5_9PEZI</name>
<feature type="compositionally biased region" description="Basic and acidic residues" evidence="1">
    <location>
        <begin position="908"/>
        <end position="922"/>
    </location>
</feature>
<keyword evidence="4" id="KW-1185">Reference proteome</keyword>
<dbReference type="PANTHER" id="PTHR47185">
    <property type="entry name" value="PX DOMAIN-CONTAINING PROTEIN YPR097W"/>
    <property type="match status" value="1"/>
</dbReference>
<feature type="compositionally biased region" description="Polar residues" evidence="1">
    <location>
        <begin position="1"/>
        <end position="11"/>
    </location>
</feature>
<feature type="region of interest" description="Disordered" evidence="1">
    <location>
        <begin position="1"/>
        <end position="43"/>
    </location>
</feature>
<evidence type="ECO:0000313" key="4">
    <source>
        <dbReference type="Proteomes" id="UP001140453"/>
    </source>
</evidence>
<dbReference type="Pfam" id="PF00787">
    <property type="entry name" value="PX"/>
    <property type="match status" value="1"/>
</dbReference>
<organism evidence="3 4">
    <name type="scientific">Gnomoniopsis smithogilvyi</name>
    <dbReference type="NCBI Taxonomy" id="1191159"/>
    <lineage>
        <taxon>Eukaryota</taxon>
        <taxon>Fungi</taxon>
        <taxon>Dikarya</taxon>
        <taxon>Ascomycota</taxon>
        <taxon>Pezizomycotina</taxon>
        <taxon>Sordariomycetes</taxon>
        <taxon>Sordariomycetidae</taxon>
        <taxon>Diaporthales</taxon>
        <taxon>Gnomoniaceae</taxon>
        <taxon>Gnomoniopsis</taxon>
    </lineage>
</organism>
<dbReference type="PANTHER" id="PTHR47185:SF1">
    <property type="entry name" value="PX DOMAIN-CONTAINING PROTEIN YPR097W"/>
    <property type="match status" value="1"/>
</dbReference>
<gene>
    <name evidence="3" type="ORF">N0V93_001341</name>
</gene>
<dbReference type="InterPro" id="IPR047168">
    <property type="entry name" value="LEC1-like"/>
</dbReference>
<comment type="caution">
    <text evidence="3">The sequence shown here is derived from an EMBL/GenBank/DDBJ whole genome shotgun (WGS) entry which is preliminary data.</text>
</comment>
<dbReference type="InterPro" id="IPR024555">
    <property type="entry name" value="PX-associated"/>
</dbReference>